<reference evidence="1 2" key="1">
    <citation type="submission" date="2017-11" db="EMBL/GenBank/DDBJ databases">
        <title>Draft Genome Sequence of Sporolactobacillus inulinus NBRC 111894 Isolated from Koso, a Japanese Sugar-Vegetable Fermented Beverage.</title>
        <authorList>
            <person name="Chiou T.Y."/>
            <person name="Oshima K."/>
            <person name="Suda W."/>
            <person name="Hattori M."/>
            <person name="Takahashi T."/>
        </authorList>
    </citation>
    <scope>NUCLEOTIDE SEQUENCE [LARGE SCALE GENOMIC DNA]</scope>
    <source>
        <strain evidence="1 2">NBRC111894</strain>
    </source>
</reference>
<dbReference type="AlphaFoldDB" id="A0A4Y1ZAJ2"/>
<proteinExistence type="predicted"/>
<protein>
    <submittedName>
        <fullName evidence="1">Uncharacterized protein</fullName>
    </submittedName>
</protein>
<evidence type="ECO:0000313" key="2">
    <source>
        <dbReference type="Proteomes" id="UP000319716"/>
    </source>
</evidence>
<gene>
    <name evidence="1" type="ORF">NBRC111894_1631</name>
</gene>
<accession>A0A4Y1ZAJ2</accession>
<dbReference type="Proteomes" id="UP000319716">
    <property type="component" value="Unassembled WGS sequence"/>
</dbReference>
<name>A0A4Y1ZAJ2_9BACL</name>
<organism evidence="1 2">
    <name type="scientific">Sporolactobacillus inulinus</name>
    <dbReference type="NCBI Taxonomy" id="2078"/>
    <lineage>
        <taxon>Bacteria</taxon>
        <taxon>Bacillati</taxon>
        <taxon>Bacillota</taxon>
        <taxon>Bacilli</taxon>
        <taxon>Bacillales</taxon>
        <taxon>Sporolactobacillaceae</taxon>
        <taxon>Sporolactobacillus</taxon>
    </lineage>
</organism>
<comment type="caution">
    <text evidence="1">The sequence shown here is derived from an EMBL/GenBank/DDBJ whole genome shotgun (WGS) entry which is preliminary data.</text>
</comment>
<sequence>MFGEPQAAAFYQTTYTRFLKTFYFLLSYWCKKVVLKLIGLKETLLIHTL</sequence>
<dbReference type="EMBL" id="BEXB01000011">
    <property type="protein sequence ID" value="GAY76077.1"/>
    <property type="molecule type" value="Genomic_DNA"/>
</dbReference>
<evidence type="ECO:0000313" key="1">
    <source>
        <dbReference type="EMBL" id="GAY76077.1"/>
    </source>
</evidence>